<protein>
    <recommendedName>
        <fullName evidence="2">Alpha/beta hydrolase fold-3 domain-containing protein</fullName>
    </recommendedName>
</protein>
<dbReference type="PANTHER" id="PTHR48081">
    <property type="entry name" value="AB HYDROLASE SUPERFAMILY PROTEIN C4A8.06C"/>
    <property type="match status" value="1"/>
</dbReference>
<dbReference type="PANTHER" id="PTHR48081:SF29">
    <property type="entry name" value="NEUTRAL CHOLESTEROL ESTER HYDROLASE 1"/>
    <property type="match status" value="1"/>
</dbReference>
<accession>A0A3Q3J782</accession>
<dbReference type="Proteomes" id="UP000261600">
    <property type="component" value="Unplaced"/>
</dbReference>
<dbReference type="GO" id="GO:0016787">
    <property type="term" value="F:hydrolase activity"/>
    <property type="evidence" value="ECO:0007669"/>
    <property type="project" value="UniProtKB-KW"/>
</dbReference>
<dbReference type="SUPFAM" id="SSF53474">
    <property type="entry name" value="alpha/beta-Hydrolases"/>
    <property type="match status" value="1"/>
</dbReference>
<dbReference type="Gene3D" id="3.40.50.1820">
    <property type="entry name" value="alpha/beta hydrolase"/>
    <property type="match status" value="1"/>
</dbReference>
<sequence length="174" mass="19147">PGALVMTCIIAGLRIVLYFVTHHTPKLNDMAHALGLSHRASLLNQLVSWADVIEAHSCSTVHVTDSVLGGVPTRVFQPKGGRKLKRGIIYFHGGGWALGSGRMRSYDRLCRKMAKDLDAVIMSVDYRLVPEVVFPDQYHDALAASRAFLSSQVLEHYSIDPERLVATVCTQTCS</sequence>
<proteinExistence type="predicted"/>
<dbReference type="InterPro" id="IPR029058">
    <property type="entry name" value="AB_hydrolase_fold"/>
</dbReference>
<dbReference type="InterPro" id="IPR050300">
    <property type="entry name" value="GDXG_lipolytic_enzyme"/>
</dbReference>
<reference evidence="3" key="2">
    <citation type="submission" date="2025-09" db="UniProtKB">
        <authorList>
            <consortium name="Ensembl"/>
        </authorList>
    </citation>
    <scope>IDENTIFICATION</scope>
</reference>
<dbReference type="InterPro" id="IPR013094">
    <property type="entry name" value="AB_hydrolase_3"/>
</dbReference>
<keyword evidence="4" id="KW-1185">Reference proteome</keyword>
<reference evidence="3" key="1">
    <citation type="submission" date="2025-08" db="UniProtKB">
        <authorList>
            <consortium name="Ensembl"/>
        </authorList>
    </citation>
    <scope>IDENTIFICATION</scope>
</reference>
<dbReference type="AlphaFoldDB" id="A0A3Q3J782"/>
<organism evidence="3 4">
    <name type="scientific">Monopterus albus</name>
    <name type="common">Swamp eel</name>
    <dbReference type="NCBI Taxonomy" id="43700"/>
    <lineage>
        <taxon>Eukaryota</taxon>
        <taxon>Metazoa</taxon>
        <taxon>Chordata</taxon>
        <taxon>Craniata</taxon>
        <taxon>Vertebrata</taxon>
        <taxon>Euteleostomi</taxon>
        <taxon>Actinopterygii</taxon>
        <taxon>Neopterygii</taxon>
        <taxon>Teleostei</taxon>
        <taxon>Neoteleostei</taxon>
        <taxon>Acanthomorphata</taxon>
        <taxon>Anabantaria</taxon>
        <taxon>Synbranchiformes</taxon>
        <taxon>Synbranchidae</taxon>
        <taxon>Monopterus</taxon>
    </lineage>
</organism>
<dbReference type="Pfam" id="PF07859">
    <property type="entry name" value="Abhydrolase_3"/>
    <property type="match status" value="1"/>
</dbReference>
<keyword evidence="1" id="KW-0378">Hydrolase</keyword>
<feature type="domain" description="Alpha/beta hydrolase fold-3" evidence="2">
    <location>
        <begin position="88"/>
        <end position="165"/>
    </location>
</feature>
<evidence type="ECO:0000313" key="3">
    <source>
        <dbReference type="Ensembl" id="ENSMALP00000014439.1"/>
    </source>
</evidence>
<evidence type="ECO:0000313" key="4">
    <source>
        <dbReference type="Proteomes" id="UP000261600"/>
    </source>
</evidence>
<dbReference type="STRING" id="43700.ENSMALP00000014439"/>
<name>A0A3Q3J782_MONAL</name>
<dbReference type="Ensembl" id="ENSMALT00000014746.1">
    <property type="protein sequence ID" value="ENSMALP00000014439.1"/>
    <property type="gene ID" value="ENSMALG00000010151.1"/>
</dbReference>
<evidence type="ECO:0000256" key="1">
    <source>
        <dbReference type="ARBA" id="ARBA00022801"/>
    </source>
</evidence>
<evidence type="ECO:0000259" key="2">
    <source>
        <dbReference type="Pfam" id="PF07859"/>
    </source>
</evidence>